<dbReference type="PANTHER" id="PTHR30336">
    <property type="entry name" value="INNER MEMBRANE PROTEIN, PROBABLE PERMEASE"/>
    <property type="match status" value="1"/>
</dbReference>
<organism evidence="2">
    <name type="scientific">bioreactor metagenome</name>
    <dbReference type="NCBI Taxonomy" id="1076179"/>
    <lineage>
        <taxon>unclassified sequences</taxon>
        <taxon>metagenomes</taxon>
        <taxon>ecological metagenomes</taxon>
    </lineage>
</organism>
<dbReference type="AlphaFoldDB" id="A0A645C3F8"/>
<sequence length="230" mass="25795">MKRKQDLPAGRRKHLLLTVIAALLLLCVLLIIAVNYYVMASVQDQIISSDEAASLDADAILVLGARVWDNGQPSGILEDRIRTGVALYEAGSSDRLLMSGDHGQTDYDEVNAMKTYAIEQGVPSENVFMDHAGFSTYESLYRARDIFQVKTVVIVSQQYHLYRALYIANHLGLTAYGVSCDTRQYNPYLLFDLRETLARCKDFIYSIFQPLPTYLGEQIPIWGSGDLTND</sequence>
<evidence type="ECO:0000259" key="1">
    <source>
        <dbReference type="Pfam" id="PF02698"/>
    </source>
</evidence>
<accession>A0A645C3F8</accession>
<protein>
    <recommendedName>
        <fullName evidence="1">DUF218 domain-containing protein</fullName>
    </recommendedName>
</protein>
<gene>
    <name evidence="2" type="ORF">SDC9_119132</name>
</gene>
<feature type="domain" description="DUF218" evidence="1">
    <location>
        <begin position="58"/>
        <end position="178"/>
    </location>
</feature>
<dbReference type="InterPro" id="IPR051599">
    <property type="entry name" value="Cell_Envelope_Assoc"/>
</dbReference>
<evidence type="ECO:0000313" key="2">
    <source>
        <dbReference type="EMBL" id="MPM72159.1"/>
    </source>
</evidence>
<dbReference type="Pfam" id="PF02698">
    <property type="entry name" value="DUF218"/>
    <property type="match status" value="1"/>
</dbReference>
<name>A0A645C3F8_9ZZZZ</name>
<dbReference type="EMBL" id="VSSQ01024568">
    <property type="protein sequence ID" value="MPM72159.1"/>
    <property type="molecule type" value="Genomic_DNA"/>
</dbReference>
<dbReference type="GO" id="GO:0005886">
    <property type="term" value="C:plasma membrane"/>
    <property type="evidence" value="ECO:0007669"/>
    <property type="project" value="TreeGrafter"/>
</dbReference>
<comment type="caution">
    <text evidence="2">The sequence shown here is derived from an EMBL/GenBank/DDBJ whole genome shotgun (WGS) entry which is preliminary data.</text>
</comment>
<dbReference type="Gene3D" id="3.40.50.620">
    <property type="entry name" value="HUPs"/>
    <property type="match status" value="1"/>
</dbReference>
<dbReference type="InterPro" id="IPR003848">
    <property type="entry name" value="DUF218"/>
</dbReference>
<dbReference type="InterPro" id="IPR014729">
    <property type="entry name" value="Rossmann-like_a/b/a_fold"/>
</dbReference>
<reference evidence="2" key="1">
    <citation type="submission" date="2019-08" db="EMBL/GenBank/DDBJ databases">
        <authorList>
            <person name="Kucharzyk K."/>
            <person name="Murdoch R.W."/>
            <person name="Higgins S."/>
            <person name="Loffler F."/>
        </authorList>
    </citation>
    <scope>NUCLEOTIDE SEQUENCE</scope>
</reference>
<dbReference type="PANTHER" id="PTHR30336:SF6">
    <property type="entry name" value="INTEGRAL MEMBRANE PROTEIN"/>
    <property type="match status" value="1"/>
</dbReference>
<proteinExistence type="predicted"/>
<dbReference type="CDD" id="cd06259">
    <property type="entry name" value="YdcF-like"/>
    <property type="match status" value="1"/>
</dbReference>